<proteinExistence type="predicted"/>
<dbReference type="PANTHER" id="PTHR47027">
    <property type="entry name" value="REVERSE TRANSCRIPTASE DOMAIN-CONTAINING PROTEIN"/>
    <property type="match status" value="1"/>
</dbReference>
<accession>A0ABM4ALV0</accession>
<gene>
    <name evidence="3" type="primary">LOC135193495</name>
</gene>
<protein>
    <submittedName>
        <fullName evidence="3">Uncharacterized protein LOC135193495</fullName>
    </submittedName>
</protein>
<organism evidence="2 3">
    <name type="scientific">Vanessa tameamea</name>
    <name type="common">Kamehameha butterfly</name>
    <dbReference type="NCBI Taxonomy" id="334116"/>
    <lineage>
        <taxon>Eukaryota</taxon>
        <taxon>Metazoa</taxon>
        <taxon>Ecdysozoa</taxon>
        <taxon>Arthropoda</taxon>
        <taxon>Hexapoda</taxon>
        <taxon>Insecta</taxon>
        <taxon>Pterygota</taxon>
        <taxon>Neoptera</taxon>
        <taxon>Endopterygota</taxon>
        <taxon>Lepidoptera</taxon>
        <taxon>Glossata</taxon>
        <taxon>Ditrysia</taxon>
        <taxon>Papilionoidea</taxon>
        <taxon>Nymphalidae</taxon>
        <taxon>Nymphalinae</taxon>
        <taxon>Vanessa</taxon>
    </lineage>
</organism>
<dbReference type="Proteomes" id="UP001652626">
    <property type="component" value="Chromosome 2"/>
</dbReference>
<dbReference type="Gene3D" id="3.30.70.270">
    <property type="match status" value="1"/>
</dbReference>
<reference evidence="3" key="2">
    <citation type="submission" date="2025-08" db="UniProtKB">
        <authorList>
            <consortium name="RefSeq"/>
        </authorList>
    </citation>
    <scope>IDENTIFICATION</scope>
    <source>
        <tissue evidence="3">Whole body</tissue>
    </source>
</reference>
<keyword evidence="2" id="KW-1185">Reference proteome</keyword>
<sequence>MYRGSCTYVRSPAGNTDQFSVAVGMHQGSALSPYLFLLIIDALTEDIQEEAPWCMLFADDIALVSEDGPEIQSRLEYWQQKLENVDLKIGRTKTEYMFCDFGGLSGPEAIALDGVALPVCSDFRCLGSLIQGDGKIDRRVKHRINTGWMKWRQVTGTICDPIFPLSLRGRSIRPWSELLFYMDGSECWAIKEMTERQLHMEEMRMLSGMCGITRMDRVRNEYIRGSLKVAPVANEQEAHLMESDWWWHMDSCNTGGLAENAKSNFMDPRAENKIKLEMKCPQRDGRILQSRVHFGQGFRPFIEEIAFYTVPLEITLSRNDH</sequence>
<evidence type="ECO:0000259" key="1">
    <source>
        <dbReference type="PROSITE" id="PS50878"/>
    </source>
</evidence>
<name>A0ABM4ALV0_VANTA</name>
<dbReference type="InterPro" id="IPR043128">
    <property type="entry name" value="Rev_trsase/Diguanyl_cyclase"/>
</dbReference>
<dbReference type="InterPro" id="IPR000477">
    <property type="entry name" value="RT_dom"/>
</dbReference>
<evidence type="ECO:0000313" key="2">
    <source>
        <dbReference type="Proteomes" id="UP001652626"/>
    </source>
</evidence>
<reference evidence="2" key="1">
    <citation type="submission" date="2025-05" db="UniProtKB">
        <authorList>
            <consortium name="RefSeq"/>
        </authorList>
    </citation>
    <scope>NUCLEOTIDE SEQUENCE [LARGE SCALE GENOMIC DNA]</scope>
</reference>
<evidence type="ECO:0000313" key="3">
    <source>
        <dbReference type="RefSeq" id="XP_064072281.1"/>
    </source>
</evidence>
<dbReference type="InterPro" id="IPR043502">
    <property type="entry name" value="DNA/RNA_pol_sf"/>
</dbReference>
<dbReference type="PROSITE" id="PS50878">
    <property type="entry name" value="RT_POL"/>
    <property type="match status" value="1"/>
</dbReference>
<dbReference type="GeneID" id="135193495"/>
<dbReference type="PANTHER" id="PTHR47027:SF28">
    <property type="entry name" value="ENDONUCLEASE-REVERSE TRANSCRIPTASE"/>
    <property type="match status" value="1"/>
</dbReference>
<dbReference type="Pfam" id="PF00078">
    <property type="entry name" value="RVT_1"/>
    <property type="match status" value="1"/>
</dbReference>
<dbReference type="SUPFAM" id="SSF56672">
    <property type="entry name" value="DNA/RNA polymerases"/>
    <property type="match status" value="1"/>
</dbReference>
<feature type="domain" description="Reverse transcriptase" evidence="1">
    <location>
        <begin position="1"/>
        <end position="117"/>
    </location>
</feature>
<dbReference type="RefSeq" id="XP_064072281.1">
    <property type="nucleotide sequence ID" value="XM_064216211.1"/>
</dbReference>